<dbReference type="InterPro" id="IPR011889">
    <property type="entry name" value="Liste_lipo_26"/>
</dbReference>
<keyword evidence="4" id="KW-1185">Reference proteome</keyword>
<feature type="region of interest" description="Disordered" evidence="1">
    <location>
        <begin position="58"/>
        <end position="106"/>
    </location>
</feature>
<dbReference type="eggNOG" id="COG4886">
    <property type="taxonomic scope" value="Bacteria"/>
</dbReference>
<feature type="signal peptide" evidence="2">
    <location>
        <begin position="1"/>
        <end position="35"/>
    </location>
</feature>
<protein>
    <recommendedName>
        <fullName evidence="5">Surface protein</fullName>
    </recommendedName>
</protein>
<dbReference type="Proteomes" id="UP000028730">
    <property type="component" value="Unassembled WGS sequence"/>
</dbReference>
<organism evidence="3 4">
    <name type="scientific">Bifidobacterium bombi DSM 19703</name>
    <dbReference type="NCBI Taxonomy" id="1341695"/>
    <lineage>
        <taxon>Bacteria</taxon>
        <taxon>Bacillati</taxon>
        <taxon>Actinomycetota</taxon>
        <taxon>Actinomycetes</taxon>
        <taxon>Bifidobacteriales</taxon>
        <taxon>Bifidobacteriaceae</taxon>
        <taxon>Bifidobacterium</taxon>
    </lineage>
</organism>
<dbReference type="AlphaFoldDB" id="A0A080N2T4"/>
<evidence type="ECO:0008006" key="5">
    <source>
        <dbReference type="Google" id="ProtNLM"/>
    </source>
</evidence>
<evidence type="ECO:0000256" key="2">
    <source>
        <dbReference type="SAM" id="SignalP"/>
    </source>
</evidence>
<keyword evidence="2" id="KW-0732">Signal</keyword>
<proteinExistence type="predicted"/>
<dbReference type="InterPro" id="IPR005046">
    <property type="entry name" value="DUF285"/>
</dbReference>
<dbReference type="Gene3D" id="3.80.10.10">
    <property type="entry name" value="Ribonuclease Inhibitor"/>
    <property type="match status" value="1"/>
</dbReference>
<dbReference type="EMBL" id="ATLK01000001">
    <property type="protein sequence ID" value="KFF31332.1"/>
    <property type="molecule type" value="Genomic_DNA"/>
</dbReference>
<dbReference type="STRING" id="1341695.BBOMB_0679"/>
<dbReference type="Pfam" id="PF03382">
    <property type="entry name" value="DUF285"/>
    <property type="match status" value="1"/>
</dbReference>
<sequence>MCEGLRLKRVFHVVIAMLGAVAMLGGMFASLPASADEVNSAQHESTATDTPVDGADAAAQVEEAPSEAPGSEQSEKTEKSENPKSDKSDVVSRPVGSKAQLASQPVTAQADDTCAGLVTLASGSGWCVADEPNVGPVAHVTGKAGLIANTYVDGPNDYMKRIVKIYIDEPIVLSSSDRFGLGYMDALQSVTGLDKVDVSQLKSLREAFARDGQLKTLSGIEQWKTGNVTDMYAMFDDAKHLGSLDLSDWDTSSVTNMSCMFLGVEMSGSLNLSGWNTSHVNDMSNMFGYATFSGSLNLHGWNINPGVNMHRLFVYGHIDGDLNLGGWDLRSIVQPSQVEEMFLGLNDPASLTLGPRTYLDSVRPNSPNRPNGGDVYWLPTDSGDLSVTQRDTLFDSTVPRIGDVTYYRTDSAWRLVIQYENVRIHSTITDASVRAMGLTRNVLTKKRR</sequence>
<evidence type="ECO:0000256" key="1">
    <source>
        <dbReference type="SAM" id="MobiDB-lite"/>
    </source>
</evidence>
<evidence type="ECO:0000313" key="4">
    <source>
        <dbReference type="Proteomes" id="UP000028730"/>
    </source>
</evidence>
<feature type="chain" id="PRO_5001751107" description="Surface protein" evidence="2">
    <location>
        <begin position="36"/>
        <end position="448"/>
    </location>
</feature>
<gene>
    <name evidence="3" type="ORF">BBOMB_0679</name>
</gene>
<accession>A0A080N2T4</accession>
<dbReference type="InterPro" id="IPR032675">
    <property type="entry name" value="LRR_dom_sf"/>
</dbReference>
<comment type="caution">
    <text evidence="3">The sequence shown here is derived from an EMBL/GenBank/DDBJ whole genome shotgun (WGS) entry which is preliminary data.</text>
</comment>
<reference evidence="3 4" key="1">
    <citation type="journal article" date="2014" name="Appl. Environ. Microbiol.">
        <title>Genomic encyclopedia of type strains of the genus Bifidobacterium.</title>
        <authorList>
            <person name="Milani C."/>
            <person name="Lugli G.A."/>
            <person name="Duranti S."/>
            <person name="Turroni F."/>
            <person name="Bottacini F."/>
            <person name="Mangifesta M."/>
            <person name="Sanchez B."/>
            <person name="Viappiani A."/>
            <person name="Mancabelli L."/>
            <person name="Taminiau B."/>
            <person name="Delcenserie V."/>
            <person name="Barrangou R."/>
            <person name="Margolles A."/>
            <person name="van Sinderen D."/>
            <person name="Ventura M."/>
        </authorList>
    </citation>
    <scope>NUCLEOTIDE SEQUENCE [LARGE SCALE GENOMIC DNA]</scope>
    <source>
        <strain evidence="3 4">DSM 19703</strain>
    </source>
</reference>
<feature type="compositionally biased region" description="Basic and acidic residues" evidence="1">
    <location>
        <begin position="73"/>
        <end position="90"/>
    </location>
</feature>
<evidence type="ECO:0000313" key="3">
    <source>
        <dbReference type="EMBL" id="KFF31332.1"/>
    </source>
</evidence>
<dbReference type="NCBIfam" id="TIGR02167">
    <property type="entry name" value="Liste_lipo_26"/>
    <property type="match status" value="2"/>
</dbReference>
<name>A0A080N2T4_9BIFI</name>